<evidence type="ECO:0000256" key="4">
    <source>
        <dbReference type="ARBA" id="ARBA00022729"/>
    </source>
</evidence>
<comment type="similarity">
    <text evidence="2">Belongs to the bacterial solute-binding protein 5 family.</text>
</comment>
<dbReference type="Gene3D" id="3.10.105.10">
    <property type="entry name" value="Dipeptide-binding Protein, Domain 3"/>
    <property type="match status" value="1"/>
</dbReference>
<proteinExistence type="inferred from homology"/>
<comment type="caution">
    <text evidence="6">The sequence shown here is derived from an EMBL/GenBank/DDBJ whole genome shotgun (WGS) entry which is preliminary data.</text>
</comment>
<dbReference type="OrthoDB" id="9803988at2"/>
<reference evidence="6 7" key="1">
    <citation type="journal article" date="2015" name="Stand. Genomic Sci.">
        <title>Genomic Encyclopedia of Bacterial and Archaeal Type Strains, Phase III: the genomes of soil and plant-associated and newly described type strains.</title>
        <authorList>
            <person name="Whitman W.B."/>
            <person name="Woyke T."/>
            <person name="Klenk H.P."/>
            <person name="Zhou Y."/>
            <person name="Lilburn T.G."/>
            <person name="Beck B.J."/>
            <person name="De Vos P."/>
            <person name="Vandamme P."/>
            <person name="Eisen J.A."/>
            <person name="Garrity G."/>
            <person name="Hugenholtz P."/>
            <person name="Kyrpides N.C."/>
        </authorList>
    </citation>
    <scope>NUCLEOTIDE SEQUENCE [LARGE SCALE GENOMIC DNA]</scope>
    <source>
        <strain evidence="6 7">CGMCC 1.10948</strain>
    </source>
</reference>
<dbReference type="Pfam" id="PF00496">
    <property type="entry name" value="SBP_bac_5"/>
    <property type="match status" value="1"/>
</dbReference>
<evidence type="ECO:0000313" key="6">
    <source>
        <dbReference type="EMBL" id="TWI64744.1"/>
    </source>
</evidence>
<dbReference type="Proteomes" id="UP000316291">
    <property type="component" value="Unassembled WGS sequence"/>
</dbReference>
<dbReference type="GO" id="GO:0043190">
    <property type="term" value="C:ATP-binding cassette (ABC) transporter complex"/>
    <property type="evidence" value="ECO:0007669"/>
    <property type="project" value="InterPro"/>
</dbReference>
<sequence length="515" mass="56192">MLSVTRRLFLAGTAISLVTLPRIAVADTPKRGGVLRMSLDQAASVIHPMLARVNPEYLVTELLYSNLTRLKPDMTVEPDLALSWEPNETRTEWIFKLRPGVTFHDGSPLTSEDVVASINAILDPKTASPGRTNVGPIKEVAAIDPLTVKFTLTGAYADLPVALTYLNARIVPAKVIASDLASLSTTANGTGPFKLVSYEPDRKIVVERNAAYYDPTRPYLDRVELLVYPDRTAEASAMISGEIDLLLTTTPGEYERLVKASGVKALRTPSGQFLNINLGCDQKPFNDVRVRQALALAVDREATVGFVAGGYGTPGNDTPLNSAYHFYKNIPMKKPDVAKAKQLLAEAGYPNGIDLTLIASDRPATRTQLGVAVREMAAAAGFRINVQTMPHATYLDQVWKKGNFYVGFYNMQPTADAIFNLLYTSNATWNETRWNNSAFDAVINAARVETDEAKRSALYAKAQEMMNAEVPTVISAFFDLLAAQRSYVDGYTLHPRGSVFRLDLVSLGAGAPKRG</sequence>
<comment type="subcellular location">
    <subcellularLocation>
        <location evidence="1">Periplasm</location>
    </subcellularLocation>
</comment>
<dbReference type="InterPro" id="IPR000914">
    <property type="entry name" value="SBP_5_dom"/>
</dbReference>
<keyword evidence="7" id="KW-1185">Reference proteome</keyword>
<evidence type="ECO:0000313" key="7">
    <source>
        <dbReference type="Proteomes" id="UP000316291"/>
    </source>
</evidence>
<dbReference type="Gene3D" id="3.40.190.10">
    <property type="entry name" value="Periplasmic binding protein-like II"/>
    <property type="match status" value="1"/>
</dbReference>
<dbReference type="PIRSF" id="PIRSF002741">
    <property type="entry name" value="MppA"/>
    <property type="match status" value="1"/>
</dbReference>
<dbReference type="InterPro" id="IPR039424">
    <property type="entry name" value="SBP_5"/>
</dbReference>
<keyword evidence="3" id="KW-0813">Transport</keyword>
<dbReference type="GO" id="GO:0030288">
    <property type="term" value="C:outer membrane-bounded periplasmic space"/>
    <property type="evidence" value="ECO:0007669"/>
    <property type="project" value="UniProtKB-ARBA"/>
</dbReference>
<protein>
    <submittedName>
        <fullName evidence="6">Peptide/nickel transport system substrate-binding protein</fullName>
    </submittedName>
</protein>
<evidence type="ECO:0000259" key="5">
    <source>
        <dbReference type="Pfam" id="PF00496"/>
    </source>
</evidence>
<feature type="domain" description="Solute-binding protein family 5" evidence="5">
    <location>
        <begin position="75"/>
        <end position="425"/>
    </location>
</feature>
<keyword evidence="4" id="KW-0732">Signal</keyword>
<dbReference type="EMBL" id="VLLA01000017">
    <property type="protein sequence ID" value="TWI64744.1"/>
    <property type="molecule type" value="Genomic_DNA"/>
</dbReference>
<dbReference type="GO" id="GO:1904680">
    <property type="term" value="F:peptide transmembrane transporter activity"/>
    <property type="evidence" value="ECO:0007669"/>
    <property type="project" value="TreeGrafter"/>
</dbReference>
<dbReference type="SUPFAM" id="SSF53850">
    <property type="entry name" value="Periplasmic binding protein-like II"/>
    <property type="match status" value="1"/>
</dbReference>
<dbReference type="AlphaFoldDB" id="A0A562R858"/>
<dbReference type="PANTHER" id="PTHR30290:SF9">
    <property type="entry name" value="OLIGOPEPTIDE-BINDING PROTEIN APPA"/>
    <property type="match status" value="1"/>
</dbReference>
<evidence type="ECO:0000256" key="2">
    <source>
        <dbReference type="ARBA" id="ARBA00005695"/>
    </source>
</evidence>
<gene>
    <name evidence="6" type="ORF">IQ16_05803</name>
</gene>
<dbReference type="InterPro" id="IPR030678">
    <property type="entry name" value="Peptide/Ni-bd"/>
</dbReference>
<dbReference type="GO" id="GO:0015833">
    <property type="term" value="P:peptide transport"/>
    <property type="evidence" value="ECO:0007669"/>
    <property type="project" value="TreeGrafter"/>
</dbReference>
<accession>A0A562R858</accession>
<name>A0A562R858_9BRAD</name>
<organism evidence="6 7">
    <name type="scientific">Bradyrhizobium huanghuaihaiense</name>
    <dbReference type="NCBI Taxonomy" id="990078"/>
    <lineage>
        <taxon>Bacteria</taxon>
        <taxon>Pseudomonadati</taxon>
        <taxon>Pseudomonadota</taxon>
        <taxon>Alphaproteobacteria</taxon>
        <taxon>Hyphomicrobiales</taxon>
        <taxon>Nitrobacteraceae</taxon>
        <taxon>Bradyrhizobium</taxon>
    </lineage>
</organism>
<dbReference type="Gene3D" id="3.90.76.10">
    <property type="entry name" value="Dipeptide-binding Protein, Domain 1"/>
    <property type="match status" value="1"/>
</dbReference>
<dbReference type="PANTHER" id="PTHR30290">
    <property type="entry name" value="PERIPLASMIC BINDING COMPONENT OF ABC TRANSPORTER"/>
    <property type="match status" value="1"/>
</dbReference>
<dbReference type="CDD" id="cd08503">
    <property type="entry name" value="PBP2_NikA_DppA_OppA_like_17"/>
    <property type="match status" value="1"/>
</dbReference>
<evidence type="ECO:0000256" key="3">
    <source>
        <dbReference type="ARBA" id="ARBA00022448"/>
    </source>
</evidence>
<dbReference type="RefSeq" id="WP_018643074.1">
    <property type="nucleotide sequence ID" value="NZ_VLLA01000017.1"/>
</dbReference>
<evidence type="ECO:0000256" key="1">
    <source>
        <dbReference type="ARBA" id="ARBA00004418"/>
    </source>
</evidence>